<gene>
    <name evidence="1" type="ORF">P2L57_07510</name>
</gene>
<dbReference type="RefSeq" id="WP_344184788.1">
    <property type="nucleotide sequence ID" value="NZ_BAAANM010000017.1"/>
</dbReference>
<name>A0ABT5YVS1_9ACTN</name>
<evidence type="ECO:0000313" key="1">
    <source>
        <dbReference type="EMBL" id="MDF2255573.1"/>
    </source>
</evidence>
<proteinExistence type="predicted"/>
<reference evidence="1 2" key="1">
    <citation type="submission" date="2023-03" db="EMBL/GenBank/DDBJ databases">
        <title>Draft genome sequence of type strain Streptomyces ferralitis JCM 14344.</title>
        <authorList>
            <person name="Klaysubun C."/>
            <person name="Duangmal K."/>
        </authorList>
    </citation>
    <scope>NUCLEOTIDE SEQUENCE [LARGE SCALE GENOMIC DNA]</scope>
    <source>
        <strain evidence="1 2">JCM 14344</strain>
    </source>
</reference>
<dbReference type="EMBL" id="JARHTQ010000004">
    <property type="protein sequence ID" value="MDF2255573.1"/>
    <property type="molecule type" value="Genomic_DNA"/>
</dbReference>
<comment type="caution">
    <text evidence="1">The sequence shown here is derived from an EMBL/GenBank/DDBJ whole genome shotgun (WGS) entry which is preliminary data.</text>
</comment>
<evidence type="ECO:0000313" key="2">
    <source>
        <dbReference type="Proteomes" id="UP001220022"/>
    </source>
</evidence>
<sequence length="67" mass="6991">MVVRPGTSTFYVSSSGNGSVLMRHVDSARTSMFPPAGGDGRTPVRSASVGKAFLDDLNFDRTGNALA</sequence>
<dbReference type="Proteomes" id="UP001220022">
    <property type="component" value="Unassembled WGS sequence"/>
</dbReference>
<accession>A0ABT5YVS1</accession>
<organism evidence="1 2">
    <name type="scientific">Streptantibioticus ferralitis</name>
    <dbReference type="NCBI Taxonomy" id="236510"/>
    <lineage>
        <taxon>Bacteria</taxon>
        <taxon>Bacillati</taxon>
        <taxon>Actinomycetota</taxon>
        <taxon>Actinomycetes</taxon>
        <taxon>Kitasatosporales</taxon>
        <taxon>Streptomycetaceae</taxon>
        <taxon>Streptantibioticus</taxon>
    </lineage>
</organism>
<protein>
    <submittedName>
        <fullName evidence="1">Uncharacterized protein</fullName>
    </submittedName>
</protein>
<keyword evidence="2" id="KW-1185">Reference proteome</keyword>